<sequence>MDVPQVALLESESKLRAKIAGLQEKLEKFPDDSDEFEYWDKSNKDQLPGLSAETEEIKAEILEIKQEIQTTQAENVVLRQKLTKANEFIRQERERLGRQMQDKGETLPGVDSDGVASSIEEMNEKFKAVQVNADDPKYILGPHARLPRRNRTQSIPLRLNAMYHIFKAWGSPQFAYVVNVYSVNNGRIYPTKHVGSMLGGVETDPSSAYPVGFPHGFPTVSPSYYPIAIPSACLSAFTTHAPTIPVTPAPADPAPTPTLPIPAQVDPAPAVPKDDVKSAQSKWRSLEGEDAKMAIVSCNLFLGNTVESREENIVLH</sequence>
<dbReference type="EMBL" id="ML208553">
    <property type="protein sequence ID" value="TFK62882.1"/>
    <property type="molecule type" value="Genomic_DNA"/>
</dbReference>
<organism evidence="1 2">
    <name type="scientific">Pluteus cervinus</name>
    <dbReference type="NCBI Taxonomy" id="181527"/>
    <lineage>
        <taxon>Eukaryota</taxon>
        <taxon>Fungi</taxon>
        <taxon>Dikarya</taxon>
        <taxon>Basidiomycota</taxon>
        <taxon>Agaricomycotina</taxon>
        <taxon>Agaricomycetes</taxon>
        <taxon>Agaricomycetidae</taxon>
        <taxon>Agaricales</taxon>
        <taxon>Pluteineae</taxon>
        <taxon>Pluteaceae</taxon>
        <taxon>Pluteus</taxon>
    </lineage>
</organism>
<proteinExistence type="predicted"/>
<gene>
    <name evidence="1" type="ORF">BDN72DRAFT_862517</name>
</gene>
<reference evidence="1 2" key="1">
    <citation type="journal article" date="2019" name="Nat. Ecol. Evol.">
        <title>Megaphylogeny resolves global patterns of mushroom evolution.</title>
        <authorList>
            <person name="Varga T."/>
            <person name="Krizsan K."/>
            <person name="Foldi C."/>
            <person name="Dima B."/>
            <person name="Sanchez-Garcia M."/>
            <person name="Sanchez-Ramirez S."/>
            <person name="Szollosi G.J."/>
            <person name="Szarkandi J.G."/>
            <person name="Papp V."/>
            <person name="Albert L."/>
            <person name="Andreopoulos W."/>
            <person name="Angelini C."/>
            <person name="Antonin V."/>
            <person name="Barry K.W."/>
            <person name="Bougher N.L."/>
            <person name="Buchanan P."/>
            <person name="Buyck B."/>
            <person name="Bense V."/>
            <person name="Catcheside P."/>
            <person name="Chovatia M."/>
            <person name="Cooper J."/>
            <person name="Damon W."/>
            <person name="Desjardin D."/>
            <person name="Finy P."/>
            <person name="Geml J."/>
            <person name="Haridas S."/>
            <person name="Hughes K."/>
            <person name="Justo A."/>
            <person name="Karasinski D."/>
            <person name="Kautmanova I."/>
            <person name="Kiss B."/>
            <person name="Kocsube S."/>
            <person name="Kotiranta H."/>
            <person name="LaButti K.M."/>
            <person name="Lechner B.E."/>
            <person name="Liimatainen K."/>
            <person name="Lipzen A."/>
            <person name="Lukacs Z."/>
            <person name="Mihaltcheva S."/>
            <person name="Morgado L.N."/>
            <person name="Niskanen T."/>
            <person name="Noordeloos M.E."/>
            <person name="Ohm R.A."/>
            <person name="Ortiz-Santana B."/>
            <person name="Ovrebo C."/>
            <person name="Racz N."/>
            <person name="Riley R."/>
            <person name="Savchenko A."/>
            <person name="Shiryaev A."/>
            <person name="Soop K."/>
            <person name="Spirin V."/>
            <person name="Szebenyi C."/>
            <person name="Tomsovsky M."/>
            <person name="Tulloss R.E."/>
            <person name="Uehling J."/>
            <person name="Grigoriev I.V."/>
            <person name="Vagvolgyi C."/>
            <person name="Papp T."/>
            <person name="Martin F.M."/>
            <person name="Miettinen O."/>
            <person name="Hibbett D.S."/>
            <person name="Nagy L.G."/>
        </authorList>
    </citation>
    <scope>NUCLEOTIDE SEQUENCE [LARGE SCALE GENOMIC DNA]</scope>
    <source>
        <strain evidence="1 2">NL-1719</strain>
    </source>
</reference>
<dbReference type="Proteomes" id="UP000308600">
    <property type="component" value="Unassembled WGS sequence"/>
</dbReference>
<accession>A0ACD3AAZ1</accession>
<evidence type="ECO:0000313" key="2">
    <source>
        <dbReference type="Proteomes" id="UP000308600"/>
    </source>
</evidence>
<keyword evidence="2" id="KW-1185">Reference proteome</keyword>
<evidence type="ECO:0000313" key="1">
    <source>
        <dbReference type="EMBL" id="TFK62882.1"/>
    </source>
</evidence>
<protein>
    <submittedName>
        <fullName evidence="1">Uncharacterized protein</fullName>
    </submittedName>
</protein>
<name>A0ACD3AAZ1_9AGAR</name>